<sequence>MNKIPESLVEAITEAHRPAPTRNLSFLLGSGFSRGDNMPLVRDINERLSNLKETDFYLYQEMTAGFYKDDYRDPNAKMTLRDRCFAEEFVRFYVANSCAGKTENFNYETFFDYFIEFLYEKQHQDEVNRFCEEYKGKNKLRGHFDNALNLLTRFLNIFNQLVASLLTRVKYYENISYTGGYPSYEHFSRIMYDILKDNIVNVHSLNHDMLFDHIGNSTSGIFEHFSDGFTEMNSPFFGKIQQNLKIDGKDFFKSYKVRLKHYTNTYKGRLRFFKLHGSVDIFPLYLEGSEEPITIKTDYGVGDIYKEQINSSTGQSEYIYPFSNKFPSYLTGTTQKIKRYKDPFFSTLFDHFQDNLNLSDKLIVIGYGFQDQGINDILDASYLKHGKLILVVDVNKPDSDLIRKYPDQFVFAETGIGETHYEVYHHFLKN</sequence>
<proteinExistence type="predicted"/>
<evidence type="ECO:0000313" key="2">
    <source>
        <dbReference type="Proteomes" id="UP000451233"/>
    </source>
</evidence>
<evidence type="ECO:0000313" key="1">
    <source>
        <dbReference type="EMBL" id="MXV14349.1"/>
    </source>
</evidence>
<gene>
    <name evidence="1" type="ORF">GS398_03490</name>
</gene>
<protein>
    <recommendedName>
        <fullName evidence="3">SIR2-like domain-containing protein</fullName>
    </recommendedName>
</protein>
<dbReference type="Proteomes" id="UP000451233">
    <property type="component" value="Unassembled WGS sequence"/>
</dbReference>
<dbReference type="RefSeq" id="WP_160905325.1">
    <property type="nucleotide sequence ID" value="NZ_WVHS01000001.1"/>
</dbReference>
<organism evidence="1 2">
    <name type="scientific">Hufsiella ginkgonis</name>
    <dbReference type="NCBI Taxonomy" id="2695274"/>
    <lineage>
        <taxon>Bacteria</taxon>
        <taxon>Pseudomonadati</taxon>
        <taxon>Bacteroidota</taxon>
        <taxon>Sphingobacteriia</taxon>
        <taxon>Sphingobacteriales</taxon>
        <taxon>Sphingobacteriaceae</taxon>
        <taxon>Hufsiella</taxon>
    </lineage>
</organism>
<name>A0A7K1XUB0_9SPHI</name>
<dbReference type="EMBL" id="WVHS01000001">
    <property type="protein sequence ID" value="MXV14349.1"/>
    <property type="molecule type" value="Genomic_DNA"/>
</dbReference>
<evidence type="ECO:0008006" key="3">
    <source>
        <dbReference type="Google" id="ProtNLM"/>
    </source>
</evidence>
<comment type="caution">
    <text evidence="1">The sequence shown here is derived from an EMBL/GenBank/DDBJ whole genome shotgun (WGS) entry which is preliminary data.</text>
</comment>
<keyword evidence="2" id="KW-1185">Reference proteome</keyword>
<reference evidence="1 2" key="1">
    <citation type="submission" date="2019-11" db="EMBL/GenBank/DDBJ databases">
        <title>Pedobacter sp. HMF7056 Genome sequencing and assembly.</title>
        <authorList>
            <person name="Kang H."/>
            <person name="Kim H."/>
            <person name="Joh K."/>
        </authorList>
    </citation>
    <scope>NUCLEOTIDE SEQUENCE [LARGE SCALE GENOMIC DNA]</scope>
    <source>
        <strain evidence="1 2">HMF7056</strain>
    </source>
</reference>
<dbReference type="AlphaFoldDB" id="A0A7K1XUB0"/>
<accession>A0A7K1XUB0</accession>